<dbReference type="KEGG" id="glz:GLAREA_04952"/>
<keyword evidence="3" id="KW-1185">Reference proteome</keyword>
<keyword evidence="1" id="KW-0732">Signal</keyword>
<accession>S3D819</accession>
<proteinExistence type="predicted"/>
<dbReference type="RefSeq" id="XP_008085520.1">
    <property type="nucleotide sequence ID" value="XM_008087329.1"/>
</dbReference>
<feature type="chain" id="PRO_5004508184" evidence="1">
    <location>
        <begin position="18"/>
        <end position="98"/>
    </location>
</feature>
<dbReference type="OrthoDB" id="10478853at2759"/>
<evidence type="ECO:0000313" key="3">
    <source>
        <dbReference type="Proteomes" id="UP000016922"/>
    </source>
</evidence>
<sequence>MLFRYVVLLATASVVLAHPISNAETRTADVNLALEQRSADKAADLSTLLEWHDQDKRAESSGKGTPPVPDRYSVCAADKRLENTKVSALLEWMNTRFN</sequence>
<protein>
    <submittedName>
        <fullName evidence="2">Uncharacterized protein</fullName>
    </submittedName>
</protein>
<gene>
    <name evidence="2" type="ORF">GLAREA_04952</name>
</gene>
<organism evidence="2 3">
    <name type="scientific">Glarea lozoyensis (strain ATCC 20868 / MF5171)</name>
    <dbReference type="NCBI Taxonomy" id="1116229"/>
    <lineage>
        <taxon>Eukaryota</taxon>
        <taxon>Fungi</taxon>
        <taxon>Dikarya</taxon>
        <taxon>Ascomycota</taxon>
        <taxon>Pezizomycotina</taxon>
        <taxon>Leotiomycetes</taxon>
        <taxon>Helotiales</taxon>
        <taxon>Helotiaceae</taxon>
        <taxon>Glarea</taxon>
    </lineage>
</organism>
<feature type="signal peptide" evidence="1">
    <location>
        <begin position="1"/>
        <end position="17"/>
    </location>
</feature>
<dbReference type="AlphaFoldDB" id="S3D819"/>
<dbReference type="EMBL" id="KE145369">
    <property type="protein sequence ID" value="EPE28161.1"/>
    <property type="molecule type" value="Genomic_DNA"/>
</dbReference>
<dbReference type="Proteomes" id="UP000016922">
    <property type="component" value="Unassembled WGS sequence"/>
</dbReference>
<dbReference type="HOGENOM" id="CLU_2333787_0_0_1"/>
<reference evidence="2 3" key="1">
    <citation type="journal article" date="2013" name="BMC Genomics">
        <title>Genomics-driven discovery of the pneumocandin biosynthetic gene cluster in the fungus Glarea lozoyensis.</title>
        <authorList>
            <person name="Chen L."/>
            <person name="Yue Q."/>
            <person name="Zhang X."/>
            <person name="Xiang M."/>
            <person name="Wang C."/>
            <person name="Li S."/>
            <person name="Che Y."/>
            <person name="Ortiz-Lopez F.J."/>
            <person name="Bills G.F."/>
            <person name="Liu X."/>
            <person name="An Z."/>
        </authorList>
    </citation>
    <scope>NUCLEOTIDE SEQUENCE [LARGE SCALE GENOMIC DNA]</scope>
    <source>
        <strain evidence="3">ATCC 20868 / MF5171</strain>
    </source>
</reference>
<name>S3D819_GLAL2</name>
<evidence type="ECO:0000313" key="2">
    <source>
        <dbReference type="EMBL" id="EPE28161.1"/>
    </source>
</evidence>
<dbReference type="GeneID" id="19464007"/>
<evidence type="ECO:0000256" key="1">
    <source>
        <dbReference type="SAM" id="SignalP"/>
    </source>
</evidence>